<name>Q7YT15_RHOPR</name>
<keyword evidence="7" id="KW-0838">Vasoactive</keyword>
<accession>Q7YT15</accession>
<reference evidence="13" key="1">
    <citation type="submission" date="2003-07" db="EMBL/GenBank/DDBJ databases">
        <authorList>
            <person name="Duvall M.R."/>
        </authorList>
    </citation>
    <scope>NUCLEOTIDE SEQUENCE</scope>
    <source>
        <tissue evidence="13">Salivary glands</tissue>
    </source>
</reference>
<feature type="chain" id="PRO_5004294913" evidence="11">
    <location>
        <begin position="24"/>
        <end position="207"/>
    </location>
</feature>
<dbReference type="GO" id="GO:0042311">
    <property type="term" value="P:vasodilation"/>
    <property type="evidence" value="ECO:0007669"/>
    <property type="project" value="UniProtKB-KW"/>
</dbReference>
<comment type="subcellular location">
    <subcellularLocation>
        <location evidence="1">Secreted</location>
    </subcellularLocation>
</comment>
<dbReference type="VEuPathDB" id="VectorBase:RPRC000023"/>
<dbReference type="InterPro" id="IPR023613">
    <property type="entry name" value="Nitrophorin"/>
</dbReference>
<evidence type="ECO:0000256" key="6">
    <source>
        <dbReference type="ARBA" id="ARBA00022729"/>
    </source>
</evidence>
<dbReference type="EMBL" id="AY340247">
    <property type="protein sequence ID" value="AAQ20812.1"/>
    <property type="molecule type" value="mRNA"/>
</dbReference>
<evidence type="ECO:0000256" key="4">
    <source>
        <dbReference type="ARBA" id="ARBA00022617"/>
    </source>
</evidence>
<evidence type="ECO:0000256" key="11">
    <source>
        <dbReference type="SAM" id="SignalP"/>
    </source>
</evidence>
<sequence length="207" mass="22527" precursor="true">MKSYTASLAVAILCLFAAVGVSGKCTQNAIAQTGFKKDQYFNGGVWYVTDYLDLEPDDVPKRYCAALAAGTASGKLKEALYHYDPVSKDTFYDVSELTQESSGKYTANFKKVDKNGNVKVDVTAGNYYTFTVMYADDSSALIHTCLHKGNKDLGDLYAVLNRNKDAAAGDKVKSAVSAATLEYSKFISTKENNCAYDNDSLKSLLTK</sequence>
<evidence type="ECO:0000259" key="12">
    <source>
        <dbReference type="Pfam" id="PF02087"/>
    </source>
</evidence>
<keyword evidence="2" id="KW-0840">Vasodilator</keyword>
<evidence type="ECO:0000256" key="7">
    <source>
        <dbReference type="ARBA" id="ARBA00022858"/>
    </source>
</evidence>
<feature type="domain" description="Nitrophorin" evidence="12">
    <location>
        <begin position="25"/>
        <end position="204"/>
    </location>
</feature>
<evidence type="ECO:0000256" key="9">
    <source>
        <dbReference type="ARBA" id="ARBA00023157"/>
    </source>
</evidence>
<dbReference type="GO" id="GO:0070026">
    <property type="term" value="F:nitric oxide binding"/>
    <property type="evidence" value="ECO:0007669"/>
    <property type="project" value="InterPro"/>
</dbReference>
<keyword evidence="3" id="KW-0964">Secreted</keyword>
<dbReference type="SUPFAM" id="SSF50814">
    <property type="entry name" value="Lipocalins"/>
    <property type="match status" value="1"/>
</dbReference>
<dbReference type="Pfam" id="PF02087">
    <property type="entry name" value="Nitrophorin"/>
    <property type="match status" value="1"/>
</dbReference>
<dbReference type="GO" id="GO:0046872">
    <property type="term" value="F:metal ion binding"/>
    <property type="evidence" value="ECO:0007669"/>
    <property type="project" value="UniProtKB-KW"/>
</dbReference>
<proteinExistence type="evidence at transcript level"/>
<keyword evidence="5" id="KW-0479">Metal-binding</keyword>
<evidence type="ECO:0000256" key="8">
    <source>
        <dbReference type="ARBA" id="ARBA00023004"/>
    </source>
</evidence>
<keyword evidence="8" id="KW-0408">Iron</keyword>
<dbReference type="InterPro" id="IPR002351">
    <property type="entry name" value="Nitrophorin_domain"/>
</dbReference>
<feature type="signal peptide" evidence="11">
    <location>
        <begin position="1"/>
        <end position="23"/>
    </location>
</feature>
<dbReference type="GO" id="GO:0005576">
    <property type="term" value="C:extracellular region"/>
    <property type="evidence" value="ECO:0007669"/>
    <property type="project" value="UniProtKB-SubCell"/>
</dbReference>
<reference evidence="13" key="2">
    <citation type="journal article" date="2004" name="Insect Biochem. Mol. Biol.">
        <title>Exploring the sialome of the blood-sucking bug Rhodnius prolixus.</title>
        <authorList>
            <person name="Ribeiro J.M."/>
            <person name="Andersen J."/>
            <person name="Silva-Neto M.A."/>
            <person name="Pham V.M."/>
            <person name="Garfield M.K."/>
            <person name="Valenzuela J.G."/>
        </authorList>
    </citation>
    <scope>NUCLEOTIDE SEQUENCE</scope>
    <source>
        <tissue evidence="13">Salivary glands</tissue>
    </source>
</reference>
<evidence type="ECO:0000313" key="13">
    <source>
        <dbReference type="EMBL" id="AAQ20812.1"/>
    </source>
</evidence>
<keyword evidence="9" id="KW-1015">Disulfide bond</keyword>
<evidence type="ECO:0000256" key="2">
    <source>
        <dbReference type="ARBA" id="ARBA00022429"/>
    </source>
</evidence>
<dbReference type="AlphaFoldDB" id="Q7YT15"/>
<dbReference type="Gene3D" id="2.40.128.20">
    <property type="match status" value="1"/>
</dbReference>
<dbReference type="InterPro" id="IPR012674">
    <property type="entry name" value="Calycin"/>
</dbReference>
<evidence type="ECO:0000256" key="1">
    <source>
        <dbReference type="ARBA" id="ARBA00004613"/>
    </source>
</evidence>
<comment type="similarity">
    <text evidence="10">Belongs to the calycin superfamily. Nitrophorin family.</text>
</comment>
<evidence type="ECO:0000256" key="3">
    <source>
        <dbReference type="ARBA" id="ARBA00022525"/>
    </source>
</evidence>
<evidence type="ECO:0000256" key="5">
    <source>
        <dbReference type="ARBA" id="ARBA00022723"/>
    </source>
</evidence>
<evidence type="ECO:0000256" key="10">
    <source>
        <dbReference type="ARBA" id="ARBA00025761"/>
    </source>
</evidence>
<protein>
    <submittedName>
        <fullName evidence="13">Nitrophorin 4A</fullName>
    </submittedName>
</protein>
<dbReference type="PRINTS" id="PR00788">
    <property type="entry name" value="NITROPHORIN"/>
</dbReference>
<organism evidence="13">
    <name type="scientific">Rhodnius prolixus</name>
    <name type="common">Triatomid bug</name>
    <dbReference type="NCBI Taxonomy" id="13249"/>
    <lineage>
        <taxon>Eukaryota</taxon>
        <taxon>Metazoa</taxon>
        <taxon>Ecdysozoa</taxon>
        <taxon>Arthropoda</taxon>
        <taxon>Hexapoda</taxon>
        <taxon>Insecta</taxon>
        <taxon>Pterygota</taxon>
        <taxon>Neoptera</taxon>
        <taxon>Paraneoptera</taxon>
        <taxon>Hemiptera</taxon>
        <taxon>Heteroptera</taxon>
        <taxon>Panheteroptera</taxon>
        <taxon>Cimicomorpha</taxon>
        <taxon>Reduviidae</taxon>
        <taxon>Triatominae</taxon>
        <taxon>Rhodnius</taxon>
    </lineage>
</organism>
<keyword evidence="4" id="KW-0349">Heme</keyword>
<dbReference type="GO" id="GO:0051381">
    <property type="term" value="F:histamine binding"/>
    <property type="evidence" value="ECO:0007669"/>
    <property type="project" value="InterPro"/>
</dbReference>
<dbReference type="HOGENOM" id="CLU_117833_0_0_1"/>
<keyword evidence="6 11" id="KW-0732">Signal</keyword>